<feature type="transmembrane region" description="Helical" evidence="1">
    <location>
        <begin position="428"/>
        <end position="449"/>
    </location>
</feature>
<feature type="transmembrane region" description="Helical" evidence="1">
    <location>
        <begin position="385"/>
        <end position="408"/>
    </location>
</feature>
<dbReference type="Gene3D" id="3.40.630.10">
    <property type="entry name" value="Zn peptidases"/>
    <property type="match status" value="1"/>
</dbReference>
<protein>
    <submittedName>
        <fullName evidence="2">Glycosylphosphatidylinositol anchor attachment 1 protein</fullName>
    </submittedName>
</protein>
<dbReference type="InterPro" id="IPR007246">
    <property type="entry name" value="Gaa1"/>
</dbReference>
<reference evidence="3" key="1">
    <citation type="submission" date="2017-01" db="EMBL/GenBank/DDBJ databases">
        <title>Comparative genomics of anhydrobiosis in the tardigrade Hypsibius dujardini.</title>
        <authorList>
            <person name="Yoshida Y."/>
            <person name="Koutsovoulos G."/>
            <person name="Laetsch D."/>
            <person name="Stevens L."/>
            <person name="Kumar S."/>
            <person name="Horikawa D."/>
            <person name="Ishino K."/>
            <person name="Komine S."/>
            <person name="Tomita M."/>
            <person name="Blaxter M."/>
            <person name="Arakawa K."/>
        </authorList>
    </citation>
    <scope>NUCLEOTIDE SEQUENCE [LARGE SCALE GENOMIC DNA]</scope>
    <source>
        <strain evidence="3">Z151</strain>
    </source>
</reference>
<dbReference type="Proteomes" id="UP000192578">
    <property type="component" value="Unassembled WGS sequence"/>
</dbReference>
<dbReference type="OrthoDB" id="445301at2759"/>
<dbReference type="PANTHER" id="PTHR13304">
    <property type="entry name" value="GLYCOSYLPHOSPHATIDYLINOSITOL ANCHOR ATTACHMENT 1 PROTEIN"/>
    <property type="match status" value="1"/>
</dbReference>
<dbReference type="PANTHER" id="PTHR13304:SF0">
    <property type="entry name" value="GLYCOSYLPHOSPHATIDYLINOSITOL ANCHOR ATTACHMENT 1 PROTEIN"/>
    <property type="match status" value="1"/>
</dbReference>
<dbReference type="EMBL" id="MTYJ01000073">
    <property type="protein sequence ID" value="OQV16506.1"/>
    <property type="molecule type" value="Genomic_DNA"/>
</dbReference>
<keyword evidence="1" id="KW-0812">Transmembrane</keyword>
<comment type="caution">
    <text evidence="2">The sequence shown here is derived from an EMBL/GenBank/DDBJ whole genome shotgun (WGS) entry which is preliminary data.</text>
</comment>
<accession>A0A1W0WMR0</accession>
<evidence type="ECO:0000256" key="1">
    <source>
        <dbReference type="SAM" id="Phobius"/>
    </source>
</evidence>
<dbReference type="GO" id="GO:0016255">
    <property type="term" value="P:attachment of GPI anchor to protein"/>
    <property type="evidence" value="ECO:0007669"/>
    <property type="project" value="TreeGrafter"/>
</dbReference>
<evidence type="ECO:0000313" key="3">
    <source>
        <dbReference type="Proteomes" id="UP000192578"/>
    </source>
</evidence>
<dbReference type="PIRSF" id="PIRSF036762">
    <property type="entry name" value="GAA1"/>
    <property type="match status" value="1"/>
</dbReference>
<keyword evidence="1" id="KW-1133">Transmembrane helix</keyword>
<gene>
    <name evidence="2" type="ORF">BV898_09344</name>
</gene>
<feature type="transmembrane region" description="Helical" evidence="1">
    <location>
        <begin position="533"/>
        <end position="550"/>
    </location>
</feature>
<name>A0A1W0WMR0_HYPEX</name>
<proteinExistence type="predicted"/>
<dbReference type="AlphaFoldDB" id="A0A1W0WMR0"/>
<feature type="transmembrane region" description="Helical" evidence="1">
    <location>
        <begin position="496"/>
        <end position="521"/>
    </location>
</feature>
<dbReference type="GO" id="GO:0042765">
    <property type="term" value="C:GPI-anchor transamidase complex"/>
    <property type="evidence" value="ECO:0007669"/>
    <property type="project" value="InterPro"/>
</dbReference>
<organism evidence="2 3">
    <name type="scientific">Hypsibius exemplaris</name>
    <name type="common">Freshwater tardigrade</name>
    <dbReference type="NCBI Taxonomy" id="2072580"/>
    <lineage>
        <taxon>Eukaryota</taxon>
        <taxon>Metazoa</taxon>
        <taxon>Ecdysozoa</taxon>
        <taxon>Tardigrada</taxon>
        <taxon>Eutardigrada</taxon>
        <taxon>Parachela</taxon>
        <taxon>Hypsibioidea</taxon>
        <taxon>Hypsibiidae</taxon>
        <taxon>Hypsibius</taxon>
    </lineage>
</organism>
<feature type="transmembrane region" description="Helical" evidence="1">
    <location>
        <begin position="456"/>
        <end position="476"/>
    </location>
</feature>
<sequence>MGLLTDPGRSDKFAKLLISHHTKLSVVVYIVGLCWLFALVDDNFNLRVKISENALLPGLVQSGFATEDEGFAKKAYKTLIEQQKNGNGSFPADEIKDSFRKIGLDVYDHFYNFQNRSSADRTTVQQGRNIYAILRASRASSLESVVFAVPYRPASTKHIRTEGGIALLLALANQSKHKHYWAKDIIFLVTSNEHFGAKAWVEAYHGVSQASKKNFSDTPLRGRGGAIQAALVLEIPGSDIDYLDLRLVGLNGQMPNMDLFTLTRSLFGNQQIPLVIQGNAKLLDRYPEDFLGKYLRDLETAGKMVAAAASGALEGIHGFFQQCNIQSLSVRGLTRSGTGGRGKIGFRDLGITLEGICRSLNNLLERFHQSYFFYILPSATRFVSIGLYMPPLGLIVLPVVLRALALWAKGTSTDEPDKASVNSSTMGAILPWLLLAHGISFGTFFGHVYLGRDLGLTLGVSTFLAFSLPLLASRFMSRADADLLKSVNLIEMAVGLYALSMLNFSLALVIAIVSVPVAVWATAVTAHDSPIRLLNALLLFVSFPIVPLIGRSVCENWSDLLALVPHWESVIVHSLKGVSASFVEYSEYGNWLVPVAFLFLLPLWISNWVIFWV</sequence>
<feature type="transmembrane region" description="Helical" evidence="1">
    <location>
        <begin position="591"/>
        <end position="612"/>
    </location>
</feature>
<keyword evidence="1" id="KW-0472">Membrane</keyword>
<dbReference type="Pfam" id="PF04114">
    <property type="entry name" value="Gaa1"/>
    <property type="match status" value="1"/>
</dbReference>
<feature type="transmembrane region" description="Helical" evidence="1">
    <location>
        <begin position="20"/>
        <end position="40"/>
    </location>
</feature>
<evidence type="ECO:0000313" key="2">
    <source>
        <dbReference type="EMBL" id="OQV16506.1"/>
    </source>
</evidence>
<keyword evidence="3" id="KW-1185">Reference proteome</keyword>